<feature type="compositionally biased region" description="Low complexity" evidence="1">
    <location>
        <begin position="325"/>
        <end position="342"/>
    </location>
</feature>
<dbReference type="InterPro" id="IPR047489">
    <property type="entry name" value="SRRM3_cwf21"/>
</dbReference>
<feature type="compositionally biased region" description="Basic residues" evidence="1">
    <location>
        <begin position="207"/>
        <end position="249"/>
    </location>
</feature>
<evidence type="ECO:0000313" key="4">
    <source>
        <dbReference type="Proteomes" id="UP001634394"/>
    </source>
</evidence>
<organism evidence="3 4">
    <name type="scientific">Sinanodonta woodiana</name>
    <name type="common">Chinese pond mussel</name>
    <name type="synonym">Anodonta woodiana</name>
    <dbReference type="NCBI Taxonomy" id="1069815"/>
    <lineage>
        <taxon>Eukaryota</taxon>
        <taxon>Metazoa</taxon>
        <taxon>Spiralia</taxon>
        <taxon>Lophotrochozoa</taxon>
        <taxon>Mollusca</taxon>
        <taxon>Bivalvia</taxon>
        <taxon>Autobranchia</taxon>
        <taxon>Heteroconchia</taxon>
        <taxon>Palaeoheterodonta</taxon>
        <taxon>Unionida</taxon>
        <taxon>Unionoidea</taxon>
        <taxon>Unionidae</taxon>
        <taxon>Unioninae</taxon>
        <taxon>Sinanodonta</taxon>
    </lineage>
</organism>
<dbReference type="CDD" id="cd21376">
    <property type="entry name" value="cwf21_SRRM3"/>
    <property type="match status" value="1"/>
</dbReference>
<feature type="compositionally biased region" description="Low complexity" evidence="1">
    <location>
        <begin position="250"/>
        <end position="259"/>
    </location>
</feature>
<feature type="compositionally biased region" description="Basic residues" evidence="1">
    <location>
        <begin position="375"/>
        <end position="394"/>
    </location>
</feature>
<dbReference type="Proteomes" id="UP001634394">
    <property type="component" value="Unassembled WGS sequence"/>
</dbReference>
<feature type="compositionally biased region" description="Basic residues" evidence="1">
    <location>
        <begin position="485"/>
        <end position="498"/>
    </location>
</feature>
<feature type="region of interest" description="Disordered" evidence="1">
    <location>
        <begin position="173"/>
        <end position="461"/>
    </location>
</feature>
<dbReference type="PANTHER" id="PTHR34755">
    <property type="entry name" value="SERINE/ARGININE REPETITIVE MATRIX PROTEIN 3-RELATED"/>
    <property type="match status" value="1"/>
</dbReference>
<feature type="compositionally biased region" description="Low complexity" evidence="1">
    <location>
        <begin position="356"/>
        <end position="366"/>
    </location>
</feature>
<dbReference type="EMBL" id="JBJQND010000013">
    <property type="protein sequence ID" value="KAL3856564.1"/>
    <property type="molecule type" value="Genomic_DNA"/>
</dbReference>
<accession>A0ABD3V4L4</accession>
<dbReference type="Gene3D" id="6.10.140.420">
    <property type="match status" value="1"/>
</dbReference>
<dbReference type="Pfam" id="PF15230">
    <property type="entry name" value="SRRM_C"/>
    <property type="match status" value="1"/>
</dbReference>
<dbReference type="InterPro" id="IPR029360">
    <property type="entry name" value="SRRM_C"/>
</dbReference>
<reference evidence="3 4" key="1">
    <citation type="submission" date="2024-11" db="EMBL/GenBank/DDBJ databases">
        <title>Chromosome-level genome assembly of the freshwater bivalve Anodonta woodiana.</title>
        <authorList>
            <person name="Chen X."/>
        </authorList>
    </citation>
    <scope>NUCLEOTIDE SEQUENCE [LARGE SCALE GENOMIC DNA]</scope>
    <source>
        <strain evidence="3">MN2024</strain>
        <tissue evidence="3">Gills</tissue>
    </source>
</reference>
<dbReference type="Pfam" id="PF08312">
    <property type="entry name" value="cwf21"/>
    <property type="match status" value="1"/>
</dbReference>
<proteinExistence type="predicted"/>
<feature type="compositionally biased region" description="Basic and acidic residues" evidence="1">
    <location>
        <begin position="400"/>
        <end position="417"/>
    </location>
</feature>
<feature type="compositionally biased region" description="Low complexity" evidence="1">
    <location>
        <begin position="499"/>
        <end position="513"/>
    </location>
</feature>
<name>A0ABD3V4L4_SINWO</name>
<protein>
    <recommendedName>
        <fullName evidence="2">CWF21 domain-containing protein</fullName>
    </recommendedName>
</protein>
<feature type="compositionally biased region" description="Basic residues" evidence="1">
    <location>
        <begin position="436"/>
        <end position="445"/>
    </location>
</feature>
<dbReference type="AlphaFoldDB" id="A0ABD3V4L4"/>
<dbReference type="PANTHER" id="PTHR34755:SF3">
    <property type="entry name" value="SERINE_ARGININE REPETITIVE MATRIX PROTEIN 2"/>
    <property type="match status" value="1"/>
</dbReference>
<feature type="region of interest" description="Disordered" evidence="1">
    <location>
        <begin position="475"/>
        <end position="513"/>
    </location>
</feature>
<feature type="domain" description="CWF21" evidence="2">
    <location>
        <begin position="57"/>
        <end position="102"/>
    </location>
</feature>
<dbReference type="InterPro" id="IPR013170">
    <property type="entry name" value="mRNA_splic_Cwf21_dom"/>
</dbReference>
<dbReference type="GO" id="GO:0005634">
    <property type="term" value="C:nucleus"/>
    <property type="evidence" value="ECO:0007669"/>
    <property type="project" value="UniProtKB-ARBA"/>
</dbReference>
<keyword evidence="4" id="KW-1185">Reference proteome</keyword>
<evidence type="ECO:0000259" key="2">
    <source>
        <dbReference type="SMART" id="SM01115"/>
    </source>
</evidence>
<evidence type="ECO:0000313" key="3">
    <source>
        <dbReference type="EMBL" id="KAL3856564.1"/>
    </source>
</evidence>
<sequence>MYNGIGLQTARGSGTNGYVQRNVAFIKKHKDRIDYKSEEELKKLDAQLVKQPNREILDHERKRKVELKCMEMQELMEEQGYSKEEIETKVSTFRKMLIDKEGVVESTIEKDEFGRPLAKETHQLAEATQEKNARLREAFGLSEHYVDGSAFDPNRKAKEEAAKAMAMVQKKYSIVKDSDSSPERSLSSPPKRKKKSKSRDESSSPERKKKRSKKHKHDRSSSKKHKNRRKHKKRKSESHDQRKAKKQKKTSPSSSSDSEGQSKTDSSDTADDSSNERTTELEVRQSRSPVKQHDSASEAEKASPRHSARTTQLNGKRKDRERRASSSISTSSRQRSHSLSYSPAQRRQRSPTPAEQSKSSQKSPPKSSKREHSIVHSRSKSPRQHTRSRSHRSHSYSSSRSRDRSPSRSGSRHRESRSPSIRLRKGSPSHLDRRRITSARKRPVPYHRPTPPTPSSVSSCDSYCYSRSRSRSRHYSRNYSYSRSRSCRRSPSKSHRGSRSGSSTRRSWSYSSSDSYRPTMILYTSFRAMCNQCGNMCSLHDECFNSDTFLLFDKFAHKKIFSVVNIEYLKSFVTQPYLYDLFFAYNVPHIGLSTSNQPITFTLACLQRYKCKCTVSLRYKNKRLNIKGNMEDRSTPRSNMSSERYSIKKTQFTSMGAQMRAFPNQA</sequence>
<dbReference type="InterPro" id="IPR052109">
    <property type="entry name" value="SRRM_Domain-Containing"/>
</dbReference>
<dbReference type="SMART" id="SM01115">
    <property type="entry name" value="cwf21"/>
    <property type="match status" value="1"/>
</dbReference>
<gene>
    <name evidence="3" type="ORF">ACJMK2_011299</name>
</gene>
<feature type="compositionally biased region" description="Basic and acidic residues" evidence="1">
    <location>
        <begin position="274"/>
        <end position="303"/>
    </location>
</feature>
<evidence type="ECO:0000256" key="1">
    <source>
        <dbReference type="SAM" id="MobiDB-lite"/>
    </source>
</evidence>
<comment type="caution">
    <text evidence="3">The sequence shown here is derived from an EMBL/GenBank/DDBJ whole genome shotgun (WGS) entry which is preliminary data.</text>
</comment>